<reference evidence="1 2" key="1">
    <citation type="submission" date="2020-08" db="EMBL/GenBank/DDBJ databases">
        <authorList>
            <person name="Criscuolo A."/>
        </authorList>
    </citation>
    <scope>NUCLEOTIDE SEQUENCE [LARGE SCALE GENOMIC DNA]</scope>
    <source>
        <strain evidence="1">CIP111764</strain>
    </source>
</reference>
<accession>A0A7U7ENB9</accession>
<dbReference type="EMBL" id="CAJFCI010000031">
    <property type="protein sequence ID" value="CAD5107210.1"/>
    <property type="molecule type" value="Genomic_DNA"/>
</dbReference>
<dbReference type="AlphaFoldDB" id="A0A7U7ENB9"/>
<proteinExistence type="predicted"/>
<dbReference type="RefSeq" id="WP_187670561.1">
    <property type="nucleotide sequence ID" value="NZ_CAJFCI010000031.1"/>
</dbReference>
<protein>
    <submittedName>
        <fullName evidence="1">Uncharacterized protein</fullName>
    </submittedName>
</protein>
<organism evidence="1 2">
    <name type="scientific">Zestomonas carbonaria</name>
    <dbReference type="NCBI Taxonomy" id="2762745"/>
    <lineage>
        <taxon>Bacteria</taxon>
        <taxon>Pseudomonadati</taxon>
        <taxon>Pseudomonadota</taxon>
        <taxon>Gammaproteobacteria</taxon>
        <taxon>Pseudomonadales</taxon>
        <taxon>Pseudomonadaceae</taxon>
        <taxon>Zestomonas</taxon>
    </lineage>
</organism>
<dbReference type="Proteomes" id="UP000583387">
    <property type="component" value="Unassembled WGS sequence"/>
</dbReference>
<keyword evidence="2" id="KW-1185">Reference proteome</keyword>
<name>A0A7U7ENB9_9GAMM</name>
<evidence type="ECO:0000313" key="2">
    <source>
        <dbReference type="Proteomes" id="UP000583387"/>
    </source>
</evidence>
<sequence length="91" mass="10062">MDYAKLAAKLLEHEAPRSAAFLQGMAAVLRKRIDDTPAISPYAAGTIEDDAYFAGCTRGYNEFRNALVEANGDRNVVIARFQTLVEDRRIA</sequence>
<gene>
    <name evidence="1" type="ORF">PSEWESI4_01481</name>
</gene>
<evidence type="ECO:0000313" key="1">
    <source>
        <dbReference type="EMBL" id="CAD5107210.1"/>
    </source>
</evidence>
<comment type="caution">
    <text evidence="1">The sequence shown here is derived from an EMBL/GenBank/DDBJ whole genome shotgun (WGS) entry which is preliminary data.</text>
</comment>